<dbReference type="EMBL" id="JAWXYG010000012">
    <property type="protein sequence ID" value="KAK4257300.1"/>
    <property type="molecule type" value="Genomic_DNA"/>
</dbReference>
<proteinExistence type="predicted"/>
<dbReference type="Proteomes" id="UP001293593">
    <property type="component" value="Unassembled WGS sequence"/>
</dbReference>
<sequence>MNLQPEQQQQAGPGEVQIPAVTTTPEAVPAPGAWQSSGSIGPFFAVISVLTILSVLSCYLGRKWNPRSLTPLESIENDSRSCFGWLKLFRRPCIPTPVQVKNVNKPPEILPTSANNKHSDDDCTVEDGEVIIAAQNLHPQA</sequence>
<comment type="caution">
    <text evidence="2">The sequence shown here is derived from an EMBL/GenBank/DDBJ whole genome shotgun (WGS) entry which is preliminary data.</text>
</comment>
<protein>
    <submittedName>
        <fullName evidence="2">Uncharacterized protein</fullName>
    </submittedName>
</protein>
<keyword evidence="3" id="KW-1185">Reference proteome</keyword>
<dbReference type="PANTHER" id="PTHR33429:SF23">
    <property type="entry name" value="OS02G0709350 PROTEIN"/>
    <property type="match status" value="1"/>
</dbReference>
<accession>A0AAE1JTE7</accession>
<reference evidence="2" key="1">
    <citation type="submission" date="2023-10" db="EMBL/GenBank/DDBJ databases">
        <title>Chromosome-level genome of the transformable northern wattle, Acacia crassicarpa.</title>
        <authorList>
            <person name="Massaro I."/>
            <person name="Sinha N.R."/>
            <person name="Poethig S."/>
            <person name="Leichty A.R."/>
        </authorList>
    </citation>
    <scope>NUCLEOTIDE SEQUENCE</scope>
    <source>
        <strain evidence="2">Acra3RX</strain>
        <tissue evidence="2">Leaf</tissue>
    </source>
</reference>
<dbReference type="PANTHER" id="PTHR33429">
    <property type="entry name" value="OS02G0708000 PROTEIN-RELATED"/>
    <property type="match status" value="1"/>
</dbReference>
<evidence type="ECO:0000256" key="1">
    <source>
        <dbReference type="SAM" id="Phobius"/>
    </source>
</evidence>
<name>A0AAE1JTE7_9FABA</name>
<feature type="transmembrane region" description="Helical" evidence="1">
    <location>
        <begin position="40"/>
        <end position="60"/>
    </location>
</feature>
<keyword evidence="1" id="KW-1133">Transmembrane helix</keyword>
<evidence type="ECO:0000313" key="2">
    <source>
        <dbReference type="EMBL" id="KAK4257300.1"/>
    </source>
</evidence>
<keyword evidence="1" id="KW-0812">Transmembrane</keyword>
<gene>
    <name evidence="2" type="ORF">QN277_006904</name>
</gene>
<dbReference type="AlphaFoldDB" id="A0AAE1JTE7"/>
<keyword evidence="1" id="KW-0472">Membrane</keyword>
<organism evidence="2 3">
    <name type="scientific">Acacia crassicarpa</name>
    <name type="common">northern wattle</name>
    <dbReference type="NCBI Taxonomy" id="499986"/>
    <lineage>
        <taxon>Eukaryota</taxon>
        <taxon>Viridiplantae</taxon>
        <taxon>Streptophyta</taxon>
        <taxon>Embryophyta</taxon>
        <taxon>Tracheophyta</taxon>
        <taxon>Spermatophyta</taxon>
        <taxon>Magnoliopsida</taxon>
        <taxon>eudicotyledons</taxon>
        <taxon>Gunneridae</taxon>
        <taxon>Pentapetalae</taxon>
        <taxon>rosids</taxon>
        <taxon>fabids</taxon>
        <taxon>Fabales</taxon>
        <taxon>Fabaceae</taxon>
        <taxon>Caesalpinioideae</taxon>
        <taxon>mimosoid clade</taxon>
        <taxon>Acacieae</taxon>
        <taxon>Acacia</taxon>
    </lineage>
</organism>
<evidence type="ECO:0000313" key="3">
    <source>
        <dbReference type="Proteomes" id="UP001293593"/>
    </source>
</evidence>